<evidence type="ECO:0000313" key="17">
    <source>
        <dbReference type="EMBL" id="UVW34479.1"/>
    </source>
</evidence>
<dbReference type="EC" id="2.7.8.5" evidence="4"/>
<dbReference type="InterPro" id="IPR004570">
    <property type="entry name" value="Phosphatidylglycerol_P_synth"/>
</dbReference>
<keyword evidence="18" id="KW-1185">Reference proteome</keyword>
<gene>
    <name evidence="17" type="ORF">NYF23_10715</name>
</gene>
<feature type="transmembrane region" description="Helical" evidence="16">
    <location>
        <begin position="93"/>
        <end position="113"/>
    </location>
</feature>
<dbReference type="Proteomes" id="UP001059934">
    <property type="component" value="Chromosome"/>
</dbReference>
<evidence type="ECO:0000256" key="11">
    <source>
        <dbReference type="ARBA" id="ARBA00023136"/>
    </source>
</evidence>
<keyword evidence="13" id="KW-1208">Phospholipid metabolism</keyword>
<evidence type="ECO:0000256" key="10">
    <source>
        <dbReference type="ARBA" id="ARBA00023098"/>
    </source>
</evidence>
<name>A0ABY5TKY7_9GAMM</name>
<evidence type="ECO:0000256" key="9">
    <source>
        <dbReference type="ARBA" id="ARBA00022989"/>
    </source>
</evidence>
<keyword evidence="6" id="KW-0444">Lipid biosynthesis</keyword>
<feature type="transmembrane region" description="Helical" evidence="16">
    <location>
        <begin position="148"/>
        <end position="171"/>
    </location>
</feature>
<keyword evidence="10" id="KW-0443">Lipid metabolism</keyword>
<dbReference type="InterPro" id="IPR000462">
    <property type="entry name" value="CDP-OH_P_trans"/>
</dbReference>
<reference evidence="17" key="1">
    <citation type="submission" date="2022-08" db="EMBL/GenBank/DDBJ databases">
        <title>Catabolic pathway analysis in culturable SAR92 clade bacteria reveals their overlooked roles in DMSP degradation in coastal seas.</title>
        <authorList>
            <person name="He X."/>
            <person name="Zhang X."/>
            <person name="Zhang Y."/>
        </authorList>
    </citation>
    <scope>NUCLEOTIDE SEQUENCE</scope>
    <source>
        <strain evidence="17">H455</strain>
    </source>
</reference>
<evidence type="ECO:0000256" key="13">
    <source>
        <dbReference type="ARBA" id="ARBA00023264"/>
    </source>
</evidence>
<sequence length="192" mass="21351">MAERNLYSIPNILSLTRLALVPVLVVLAYFAEPEGFLVVLAVSLLSDVFDGYLARKLNLVSELGAKLDSWADMLTYGCMILGIYWIWPQIFAQQLWFLVAATLSFILPVLYAFNKFGEYPSYHTLGAKTAAVLMAPAFYLLTLMGADLFFNAVIIFHIIVAFEELAITSVLTQPRSNVRSIFSLVGNSKLAK</sequence>
<comment type="similarity">
    <text evidence="3 15">Belongs to the CDP-alcohol phosphatidyltransferase class-I family.</text>
</comment>
<evidence type="ECO:0000256" key="15">
    <source>
        <dbReference type="RuleBase" id="RU003750"/>
    </source>
</evidence>
<dbReference type="PIRSF" id="PIRSF000847">
    <property type="entry name" value="Phos_ph_gly_syn"/>
    <property type="match status" value="1"/>
</dbReference>
<evidence type="ECO:0000256" key="2">
    <source>
        <dbReference type="ARBA" id="ARBA00005042"/>
    </source>
</evidence>
<dbReference type="InterPro" id="IPR043130">
    <property type="entry name" value="CDP-OH_PTrfase_TM_dom"/>
</dbReference>
<evidence type="ECO:0000313" key="18">
    <source>
        <dbReference type="Proteomes" id="UP001059934"/>
    </source>
</evidence>
<protein>
    <recommendedName>
        <fullName evidence="5">CDP-diacylglycerol--glycerol-3-phosphate 3-phosphatidyltransferase</fullName>
        <ecNumber evidence="4">2.7.8.5</ecNumber>
    </recommendedName>
</protein>
<comment type="pathway">
    <text evidence="2">Phospholipid metabolism; phosphatidylglycerol biosynthesis; phosphatidylglycerol from CDP-diacylglycerol: step 1/2.</text>
</comment>
<evidence type="ECO:0000256" key="5">
    <source>
        <dbReference type="ARBA" id="ARBA00014944"/>
    </source>
</evidence>
<dbReference type="Gene3D" id="1.20.120.1760">
    <property type="match status" value="1"/>
</dbReference>
<dbReference type="EMBL" id="CP103416">
    <property type="protein sequence ID" value="UVW34479.1"/>
    <property type="molecule type" value="Genomic_DNA"/>
</dbReference>
<keyword evidence="7 15" id="KW-0808">Transferase</keyword>
<evidence type="ECO:0000256" key="4">
    <source>
        <dbReference type="ARBA" id="ARBA00013170"/>
    </source>
</evidence>
<evidence type="ECO:0000256" key="14">
    <source>
        <dbReference type="ARBA" id="ARBA00048586"/>
    </source>
</evidence>
<keyword evidence="11 16" id="KW-0472">Membrane</keyword>
<dbReference type="Pfam" id="PF01066">
    <property type="entry name" value="CDP-OH_P_transf"/>
    <property type="match status" value="1"/>
</dbReference>
<dbReference type="InterPro" id="IPR050324">
    <property type="entry name" value="CDP-alcohol_PTase-I"/>
</dbReference>
<evidence type="ECO:0000256" key="8">
    <source>
        <dbReference type="ARBA" id="ARBA00022692"/>
    </source>
</evidence>
<keyword evidence="9 16" id="KW-1133">Transmembrane helix</keyword>
<comment type="subcellular location">
    <subcellularLocation>
        <location evidence="1">Membrane</location>
        <topology evidence="1">Multi-pass membrane protein</topology>
    </subcellularLocation>
</comment>
<keyword evidence="12" id="KW-0594">Phospholipid biosynthesis</keyword>
<accession>A0ABY5TKY7</accession>
<keyword evidence="8 16" id="KW-0812">Transmembrane</keyword>
<evidence type="ECO:0000256" key="6">
    <source>
        <dbReference type="ARBA" id="ARBA00022516"/>
    </source>
</evidence>
<dbReference type="InterPro" id="IPR048254">
    <property type="entry name" value="CDP_ALCOHOL_P_TRANSF_CS"/>
</dbReference>
<dbReference type="PANTHER" id="PTHR14269">
    <property type="entry name" value="CDP-DIACYLGLYCEROL--GLYCEROL-3-PHOSPHATE 3-PHOSPHATIDYLTRANSFERASE-RELATED"/>
    <property type="match status" value="1"/>
</dbReference>
<evidence type="ECO:0000256" key="7">
    <source>
        <dbReference type="ARBA" id="ARBA00022679"/>
    </source>
</evidence>
<evidence type="ECO:0000256" key="12">
    <source>
        <dbReference type="ARBA" id="ARBA00023209"/>
    </source>
</evidence>
<feature type="transmembrane region" description="Helical" evidence="16">
    <location>
        <begin position="67"/>
        <end position="87"/>
    </location>
</feature>
<comment type="catalytic activity">
    <reaction evidence="14">
        <text>a CDP-1,2-diacyl-sn-glycerol + sn-glycerol 3-phosphate = a 1,2-diacyl-sn-glycero-3-phospho-(1'-sn-glycero-3'-phosphate) + CMP + H(+)</text>
        <dbReference type="Rhea" id="RHEA:12593"/>
        <dbReference type="ChEBI" id="CHEBI:15378"/>
        <dbReference type="ChEBI" id="CHEBI:57597"/>
        <dbReference type="ChEBI" id="CHEBI:58332"/>
        <dbReference type="ChEBI" id="CHEBI:60110"/>
        <dbReference type="ChEBI" id="CHEBI:60377"/>
        <dbReference type="EC" id="2.7.8.5"/>
    </reaction>
</comment>
<dbReference type="PROSITE" id="PS00379">
    <property type="entry name" value="CDP_ALCOHOL_P_TRANSF"/>
    <property type="match status" value="1"/>
</dbReference>
<organism evidence="17 18">
    <name type="scientific">SAR92 clade bacterium H455</name>
    <dbReference type="NCBI Taxonomy" id="2974818"/>
    <lineage>
        <taxon>Bacteria</taxon>
        <taxon>Pseudomonadati</taxon>
        <taxon>Pseudomonadota</taxon>
        <taxon>Gammaproteobacteria</taxon>
        <taxon>Cellvibrionales</taxon>
        <taxon>Porticoccaceae</taxon>
        <taxon>SAR92 clade</taxon>
    </lineage>
</organism>
<evidence type="ECO:0000256" key="3">
    <source>
        <dbReference type="ARBA" id="ARBA00010441"/>
    </source>
</evidence>
<evidence type="ECO:0000256" key="1">
    <source>
        <dbReference type="ARBA" id="ARBA00004141"/>
    </source>
</evidence>
<evidence type="ECO:0000256" key="16">
    <source>
        <dbReference type="SAM" id="Phobius"/>
    </source>
</evidence>
<dbReference type="PANTHER" id="PTHR14269:SF11">
    <property type="entry name" value="CDP-DIACYLGLYCEROL--GLYCEROL-3-PHOSPHATE 3-PHOSPHATIDYLTRANSFERASE"/>
    <property type="match status" value="1"/>
</dbReference>
<proteinExistence type="inferred from homology"/>